<dbReference type="PANTHER" id="PTHR47691">
    <property type="entry name" value="REGULATOR-RELATED"/>
    <property type="match status" value="1"/>
</dbReference>
<dbReference type="GO" id="GO:0043531">
    <property type="term" value="F:ADP binding"/>
    <property type="evidence" value="ECO:0007669"/>
    <property type="project" value="InterPro"/>
</dbReference>
<dbReference type="RefSeq" id="WP_014137631.1">
    <property type="nucleotide sequence ID" value="NC_016109.1"/>
</dbReference>
<dbReference type="STRING" id="452652.KSE_45500"/>
<dbReference type="AlphaFoldDB" id="E4NFQ2"/>
<dbReference type="KEGG" id="ksk:KSE_45500"/>
<dbReference type="PATRIC" id="fig|452652.3.peg.4535"/>
<dbReference type="HOGENOM" id="CLU_558567_0_0_11"/>
<dbReference type="eggNOG" id="COG3903">
    <property type="taxonomic scope" value="Bacteria"/>
</dbReference>
<evidence type="ECO:0000313" key="2">
    <source>
        <dbReference type="Proteomes" id="UP000007076"/>
    </source>
</evidence>
<keyword evidence="2" id="KW-1185">Reference proteome</keyword>
<dbReference type="Gene3D" id="3.40.50.300">
    <property type="entry name" value="P-loop containing nucleotide triphosphate hydrolases"/>
    <property type="match status" value="1"/>
</dbReference>
<dbReference type="SUPFAM" id="SSF52540">
    <property type="entry name" value="P-loop containing nucleoside triphosphate hydrolases"/>
    <property type="match status" value="1"/>
</dbReference>
<accession>E4NFQ2</accession>
<dbReference type="InterPro" id="IPR027417">
    <property type="entry name" value="P-loop_NTPase"/>
</dbReference>
<gene>
    <name evidence="1" type="ordered locus">KSE_45500</name>
</gene>
<protein>
    <submittedName>
        <fullName evidence="1">Uncharacterized protein</fullName>
    </submittedName>
</protein>
<dbReference type="Proteomes" id="UP000007076">
    <property type="component" value="Chromosome"/>
</dbReference>
<name>E4NFQ2_KITSK</name>
<dbReference type="PANTHER" id="PTHR47691:SF3">
    <property type="entry name" value="HTH-TYPE TRANSCRIPTIONAL REGULATOR RV0890C-RELATED"/>
    <property type="match status" value="1"/>
</dbReference>
<dbReference type="PRINTS" id="PR00364">
    <property type="entry name" value="DISEASERSIST"/>
</dbReference>
<dbReference type="EMBL" id="AP010968">
    <property type="protein sequence ID" value="BAJ30332.1"/>
    <property type="molecule type" value="Genomic_DNA"/>
</dbReference>
<sequence>MARPERLIDPDAGPLAEFANDLRALRESSGKPSYRDLAKVALFAPSVLSSAASGHRLPTLPVTLAFVAACGGDQQEWEHRWRWLARHLGVHQVDAASAGRHSSATGKRGRRSVPAVTRLPRPKQIPRGLTTFVGRESITAEAISRMRLDADHRRPLLITGPVGMGKTALALRLAAMASNDYPDGQLFANLNCTDPGAGAHHVATGFLHALGLPPELLPADPIQQVSLYRSMLAERRLLVLLDGVKDEEQIRPLIGASGQSLTLVTSRARLLGLDDTHRVELCALSNEASVTLLSRIAGAARMRAEGDAVSAVADACGNSPLALNLLGRRLAARPEQTIRSVADQLSRPDLALELIAVGDVKLRDRLAAAYRRLPADTRSALLFLTHHLSDGTTAATAASVLDIPQATAETRLESSVDAGLLWRSATTGRYYSLRLVGAFLREMLDVERRSARAPEVPRRPVLRSVPRSGPVPHEPALSGFWYDCG</sequence>
<proteinExistence type="predicted"/>
<reference evidence="1 2" key="1">
    <citation type="journal article" date="2010" name="DNA Res.">
        <title>Genome sequence of Kitasatospora setae NBRC 14216T: an evolutionary snapshot of the family Streptomycetaceae.</title>
        <authorList>
            <person name="Ichikawa N."/>
            <person name="Oguchi A."/>
            <person name="Ikeda H."/>
            <person name="Ishikawa J."/>
            <person name="Kitani S."/>
            <person name="Watanabe Y."/>
            <person name="Nakamura S."/>
            <person name="Katano Y."/>
            <person name="Kishi E."/>
            <person name="Sasagawa M."/>
            <person name="Ankai A."/>
            <person name="Fukui S."/>
            <person name="Hashimoto Y."/>
            <person name="Kamata S."/>
            <person name="Otoguro M."/>
            <person name="Tanikawa S."/>
            <person name="Nihira T."/>
            <person name="Horinouchi S."/>
            <person name="Ohnishi Y."/>
            <person name="Hayakawa M."/>
            <person name="Kuzuyama T."/>
            <person name="Arisawa A."/>
            <person name="Nomoto F."/>
            <person name="Miura H."/>
            <person name="Takahashi Y."/>
            <person name="Fujita N."/>
        </authorList>
    </citation>
    <scope>NUCLEOTIDE SEQUENCE [LARGE SCALE GENOMIC DNA]</scope>
    <source>
        <strain evidence="2">ATCC 33774 / DSM 43861 / JCM 3304 / KCC A-0304 / NBRC 14216 / KM-6054</strain>
    </source>
</reference>
<organism evidence="1 2">
    <name type="scientific">Kitasatospora setae (strain ATCC 33774 / DSM 43861 / JCM 3304 / KCC A-0304 / NBRC 14216 / KM-6054)</name>
    <name type="common">Streptomyces setae</name>
    <dbReference type="NCBI Taxonomy" id="452652"/>
    <lineage>
        <taxon>Bacteria</taxon>
        <taxon>Bacillati</taxon>
        <taxon>Actinomycetota</taxon>
        <taxon>Actinomycetes</taxon>
        <taxon>Kitasatosporales</taxon>
        <taxon>Streptomycetaceae</taxon>
        <taxon>Kitasatospora</taxon>
    </lineage>
</organism>
<evidence type="ECO:0000313" key="1">
    <source>
        <dbReference type="EMBL" id="BAJ30332.1"/>
    </source>
</evidence>